<proteinExistence type="predicted"/>
<feature type="domain" description="Histone deacetylase" evidence="1">
    <location>
        <begin position="1"/>
        <end position="60"/>
    </location>
</feature>
<gene>
    <name evidence="2" type="ORF">A6770_31720</name>
</gene>
<accession>A0A367QAI2</accession>
<reference evidence="2" key="1">
    <citation type="submission" date="2016-04" db="EMBL/GenBank/DDBJ databases">
        <authorList>
            <person name="Tabuchi Yagui T.R."/>
        </authorList>
    </citation>
    <scope>NUCLEOTIDE SEQUENCE [LARGE SCALE GENOMIC DNA]</scope>
    <source>
        <strain evidence="2">NIES-26</strain>
    </source>
</reference>
<name>A0A367QAI2_9NOSO</name>
<evidence type="ECO:0000313" key="3">
    <source>
        <dbReference type="Proteomes" id="UP000252107"/>
    </source>
</evidence>
<protein>
    <recommendedName>
        <fullName evidence="1">Histone deacetylase domain-containing protein</fullName>
    </recommendedName>
</protein>
<evidence type="ECO:0000259" key="1">
    <source>
        <dbReference type="Pfam" id="PF00850"/>
    </source>
</evidence>
<keyword evidence="3" id="KW-1185">Reference proteome</keyword>
<dbReference type="InterPro" id="IPR023696">
    <property type="entry name" value="Ureohydrolase_dom_sf"/>
</dbReference>
<dbReference type="EMBL" id="LXQD01000338">
    <property type="protein sequence ID" value="RCJ20283.1"/>
    <property type="molecule type" value="Genomic_DNA"/>
</dbReference>
<dbReference type="AlphaFoldDB" id="A0A367QAI2"/>
<dbReference type="InterPro" id="IPR023801">
    <property type="entry name" value="His_deacetylse_dom"/>
</dbReference>
<dbReference type="Proteomes" id="UP000252107">
    <property type="component" value="Unassembled WGS sequence"/>
</dbReference>
<dbReference type="Gene3D" id="3.40.800.20">
    <property type="entry name" value="Histone deacetylase domain"/>
    <property type="match status" value="1"/>
</dbReference>
<organism evidence="2 3">
    <name type="scientific">Nostoc minutum NIES-26</name>
    <dbReference type="NCBI Taxonomy" id="1844469"/>
    <lineage>
        <taxon>Bacteria</taxon>
        <taxon>Bacillati</taxon>
        <taxon>Cyanobacteriota</taxon>
        <taxon>Cyanophyceae</taxon>
        <taxon>Nostocales</taxon>
        <taxon>Nostocaceae</taxon>
        <taxon>Nostoc</taxon>
    </lineage>
</organism>
<comment type="caution">
    <text evidence="2">The sequence shown here is derived from an EMBL/GenBank/DDBJ whole genome shotgun (WGS) entry which is preliminary data.</text>
</comment>
<dbReference type="InterPro" id="IPR037138">
    <property type="entry name" value="His_deacetylse_dom_sf"/>
</dbReference>
<evidence type="ECO:0000313" key="2">
    <source>
        <dbReference type="EMBL" id="RCJ20283.1"/>
    </source>
</evidence>
<dbReference type="Pfam" id="PF00850">
    <property type="entry name" value="Hist_deacetyl"/>
    <property type="match status" value="1"/>
</dbReference>
<sequence length="68" mass="7412">MIVSAGSDANQADSLGWINLQPQDYKVFTDYCLQLTPKVVFGIEGGYELNSLTQSLVVTVERCLAMGI</sequence>
<dbReference type="SUPFAM" id="SSF52768">
    <property type="entry name" value="Arginase/deacetylase"/>
    <property type="match status" value="1"/>
</dbReference>